<feature type="compositionally biased region" description="Basic residues" evidence="1">
    <location>
        <begin position="1"/>
        <end position="16"/>
    </location>
</feature>
<dbReference type="AlphaFoldDB" id="A0AAU9RU44"/>
<evidence type="ECO:0000256" key="1">
    <source>
        <dbReference type="SAM" id="MobiDB-lite"/>
    </source>
</evidence>
<keyword evidence="3" id="KW-1185">Reference proteome</keyword>
<feature type="compositionally biased region" description="Basic residues" evidence="1">
    <location>
        <begin position="28"/>
        <end position="37"/>
    </location>
</feature>
<name>A0AAU9RU44_THLAR</name>
<sequence>MKRKSRSLSHRRHRNRSLTPRRDSSTPRRYKRPRSRSRSPSLSPDKRSPATTVGSAEPKRVEEEKKRRQREAEELKLIEEEL</sequence>
<reference evidence="2 3" key="1">
    <citation type="submission" date="2022-03" db="EMBL/GenBank/DDBJ databases">
        <authorList>
            <person name="Nunn A."/>
            <person name="Chopra R."/>
            <person name="Nunn A."/>
            <person name="Contreras Garrido A."/>
        </authorList>
    </citation>
    <scope>NUCLEOTIDE SEQUENCE [LARGE SCALE GENOMIC DNA]</scope>
</reference>
<evidence type="ECO:0000313" key="2">
    <source>
        <dbReference type="EMBL" id="CAH2047790.1"/>
    </source>
</evidence>
<protein>
    <submittedName>
        <fullName evidence="2">Uncharacterized protein</fullName>
    </submittedName>
</protein>
<feature type="compositionally biased region" description="Basic and acidic residues" evidence="1">
    <location>
        <begin position="57"/>
        <end position="82"/>
    </location>
</feature>
<organism evidence="2 3">
    <name type="scientific">Thlaspi arvense</name>
    <name type="common">Field penny-cress</name>
    <dbReference type="NCBI Taxonomy" id="13288"/>
    <lineage>
        <taxon>Eukaryota</taxon>
        <taxon>Viridiplantae</taxon>
        <taxon>Streptophyta</taxon>
        <taxon>Embryophyta</taxon>
        <taxon>Tracheophyta</taxon>
        <taxon>Spermatophyta</taxon>
        <taxon>Magnoliopsida</taxon>
        <taxon>eudicotyledons</taxon>
        <taxon>Gunneridae</taxon>
        <taxon>Pentapetalae</taxon>
        <taxon>rosids</taxon>
        <taxon>malvids</taxon>
        <taxon>Brassicales</taxon>
        <taxon>Brassicaceae</taxon>
        <taxon>Thlaspideae</taxon>
        <taxon>Thlaspi</taxon>
    </lineage>
</organism>
<dbReference type="EMBL" id="OU466858">
    <property type="protein sequence ID" value="CAH2047790.1"/>
    <property type="molecule type" value="Genomic_DNA"/>
</dbReference>
<feature type="region of interest" description="Disordered" evidence="1">
    <location>
        <begin position="1"/>
        <end position="82"/>
    </location>
</feature>
<gene>
    <name evidence="2" type="ORF">TAV2_LOCUS6327</name>
</gene>
<dbReference type="Proteomes" id="UP000836841">
    <property type="component" value="Chromosome 2"/>
</dbReference>
<proteinExistence type="predicted"/>
<accession>A0AAU9RU44</accession>
<evidence type="ECO:0000313" key="3">
    <source>
        <dbReference type="Proteomes" id="UP000836841"/>
    </source>
</evidence>